<dbReference type="Ensembl" id="ENSXETT00000121341">
    <property type="protein sequence ID" value="ENSXETP00000106847"/>
    <property type="gene ID" value="ENSXETG00000048691"/>
</dbReference>
<organism evidence="2">
    <name type="scientific">Xenopus tropicalis</name>
    <name type="common">Western clawed frog</name>
    <name type="synonym">Silurana tropicalis</name>
    <dbReference type="NCBI Taxonomy" id="8364"/>
    <lineage>
        <taxon>Eukaryota</taxon>
        <taxon>Metazoa</taxon>
        <taxon>Chordata</taxon>
        <taxon>Craniata</taxon>
        <taxon>Vertebrata</taxon>
        <taxon>Euteleostomi</taxon>
        <taxon>Amphibia</taxon>
        <taxon>Batrachia</taxon>
        <taxon>Anura</taxon>
        <taxon>Pipoidea</taxon>
        <taxon>Pipidae</taxon>
        <taxon>Xenopodinae</taxon>
        <taxon>Xenopus</taxon>
        <taxon>Silurana</taxon>
    </lineage>
</organism>
<dbReference type="InterPro" id="IPR000477">
    <property type="entry name" value="RT_dom"/>
</dbReference>
<accession>A0A803JG30</accession>
<protein>
    <recommendedName>
        <fullName evidence="1">Reverse transcriptase domain-containing protein</fullName>
    </recommendedName>
</protein>
<proteinExistence type="predicted"/>
<dbReference type="Pfam" id="PF00078">
    <property type="entry name" value="RVT_1"/>
    <property type="match status" value="1"/>
</dbReference>
<dbReference type="InterPro" id="IPR043502">
    <property type="entry name" value="DNA/RNA_pol_sf"/>
</dbReference>
<dbReference type="SUPFAM" id="SSF56672">
    <property type="entry name" value="DNA/RNA polymerases"/>
    <property type="match status" value="1"/>
</dbReference>
<dbReference type="CDD" id="cd01650">
    <property type="entry name" value="RT_nLTR_like"/>
    <property type="match status" value="1"/>
</dbReference>
<reference evidence="2" key="1">
    <citation type="journal article" date="2010" name="Science">
        <title>The genome of the Western clawed frog Xenopus tropicalis.</title>
        <authorList>
            <person name="Hellsten U."/>
            <person name="Harland R.M."/>
            <person name="Gilchrist M.J."/>
            <person name="Hendrix D."/>
            <person name="Jurka J."/>
            <person name="Kapitonov V."/>
            <person name="Ovcharenko I."/>
            <person name="Putnam N.H."/>
            <person name="Shu S."/>
            <person name="Taher L."/>
            <person name="Blitz I.L."/>
            <person name="Blumberg B."/>
            <person name="Dichmann D.S."/>
            <person name="Dubchak I."/>
            <person name="Amaya E."/>
            <person name="Detter J.C."/>
            <person name="Fletcher R."/>
            <person name="Gerhard D.S."/>
            <person name="Goodstein D."/>
            <person name="Graves T."/>
            <person name="Grigoriev I.V."/>
            <person name="Grimwood J."/>
            <person name="Kawashima T."/>
            <person name="Lindquist E."/>
            <person name="Lucas S.M."/>
            <person name="Mead P.E."/>
            <person name="Mitros T."/>
            <person name="Ogino H."/>
            <person name="Ohta Y."/>
            <person name="Poliakov A.V."/>
            <person name="Pollet N."/>
            <person name="Robert J."/>
            <person name="Salamov A."/>
            <person name="Sater A.K."/>
            <person name="Schmutz J."/>
            <person name="Terry A."/>
            <person name="Vize P.D."/>
            <person name="Warren W.C."/>
            <person name="Wells D."/>
            <person name="Wills A."/>
            <person name="Wilson R.K."/>
            <person name="Zimmerman L.B."/>
            <person name="Zorn A.M."/>
            <person name="Grainger R."/>
            <person name="Grammer T."/>
            <person name="Khokha M.K."/>
            <person name="Richardson P.M."/>
            <person name="Rokhsar D.S."/>
        </authorList>
    </citation>
    <scope>NUCLEOTIDE SEQUENCE [LARGE SCALE GENOMIC DNA]</scope>
    <source>
        <strain evidence="2">Nigerian</strain>
    </source>
</reference>
<dbReference type="GeneTree" id="ENSGT00940000165023"/>
<evidence type="ECO:0000313" key="2">
    <source>
        <dbReference type="Ensembl" id="ENSXETP00000106847"/>
    </source>
</evidence>
<reference evidence="2" key="2">
    <citation type="submission" date="2021-03" db="UniProtKB">
        <authorList>
            <consortium name="Ensembl"/>
        </authorList>
    </citation>
    <scope>IDENTIFICATION</scope>
</reference>
<dbReference type="PANTHER" id="PTHR31635:SF196">
    <property type="entry name" value="REVERSE TRANSCRIPTASE DOMAIN-CONTAINING PROTEIN-RELATED"/>
    <property type="match status" value="1"/>
</dbReference>
<dbReference type="InParanoid" id="A0A803JG30"/>
<dbReference type="PROSITE" id="PS50878">
    <property type="entry name" value="RT_POL"/>
    <property type="match status" value="1"/>
</dbReference>
<dbReference type="AlphaFoldDB" id="A0A803JG30"/>
<evidence type="ECO:0000259" key="1">
    <source>
        <dbReference type="PROSITE" id="PS50878"/>
    </source>
</evidence>
<dbReference type="PANTHER" id="PTHR31635">
    <property type="entry name" value="REVERSE TRANSCRIPTASE DOMAIN-CONTAINING PROTEIN-RELATED"/>
    <property type="match status" value="1"/>
</dbReference>
<name>A0A803JG30_XENTR</name>
<feature type="domain" description="Reverse transcriptase" evidence="1">
    <location>
        <begin position="22"/>
        <end position="288"/>
    </location>
</feature>
<sequence>MDGWYRLLADQITPKLLETYTYASQTEELPSSCYNAIITLILKDGKDPYSCESYRPISLINTDTKILAKVLANRLIKVITSFIHPDQTGFMPHKTTSINLRRLYTHIQLAHQCQTAGAVASLDITKAFNWQYLWKVLEKIGCGPMFISWVKLLYKKPVAQVRVNNTLSEVFELKRGTRQGCPLSPLIFALAIEPQAAKIRQTPMVKGIKIGNLEEKVALYADDVLLFLADTNLSLQTALEILEKFGRLSGLWLNKTKSVLFPLGSSVAGDNPPALSLVSRFRYLGIIVTTDPSLYTNENLEPILAKFKSVTPHWNKLPLTLWGRVNLFKMLYLPKFLYPLWNLPIYITNQFFKKLNSELISFIWANKAPRIAWLTLTAPKEKGGLALPHLQDYYFAAQLSYIHNWFNPDRSNSLTALHAAIMGSLEAIRNLPYRRQADLPPLPEVLTTPRKAWVKLQTKVLTPLSQLSGKSPLWRNSNLPHMRRLVDFQYWPQLGIRHLDDLLVENCFASLELKVKLNGPNIQFFRYLQLRHAFHSQFGSYQLSPTLLSWEARLWALDPTKLVSQLYSIIQASHPAPFNKAKRKWLATVPSLDEDQWDETTDNLYDFLISLRDRMIQFKMIHQIYVTPLKLKAMGKLERSKCVKCNMAEAGFLHLIWDCPKVLTYWTEVTHYIEEHLSLPGIRSPEVCLLGIIDELIPLQKSRTLLRSLVFYAKKVVIMKWMSPIPPTIQQWIELINGTLPLIRLTYNARGVPEKFEKIWEPWLDANPSISLPDD</sequence>